<feature type="compositionally biased region" description="Polar residues" evidence="1">
    <location>
        <begin position="27"/>
        <end position="37"/>
    </location>
</feature>
<sequence length="317" mass="35258">MTQKRRPTAAAQRDARFSTPIREEQETGSSSAPNLSDTVLQRLTTPSLTAKYAGVAVPTQNLEFKSRNSGDILVVKQGDEEFILRGVFQVARNDFFLTPDGSFNPANALGTRFQDVKLNCHLTVPSPNTFPFAVTDYPTCIENLRMLERIVKHDKKDETLSTLSGSLKRRFSSDSPSAPNDNEEPKANKIDSETLESASDEGLGEEFAMETWPVAPRCVDVLKEILATHDLCPLPAYDKKGRLIPPTQYEAMLKGAMVEAHFALIHHYIKSSKRHIYVAMVRKLQILCSPPPMPTSPFKRLRVSADKGSKKGKGREV</sequence>
<feature type="compositionally biased region" description="Basic and acidic residues" evidence="1">
    <location>
        <begin position="13"/>
        <end position="25"/>
    </location>
</feature>
<accession>A0A8I2Z232</accession>
<feature type="region of interest" description="Disordered" evidence="1">
    <location>
        <begin position="1"/>
        <end position="37"/>
    </location>
</feature>
<name>A0A8I2Z232_9AGAM</name>
<dbReference type="OrthoDB" id="2804425at2759"/>
<evidence type="ECO:0000256" key="1">
    <source>
        <dbReference type="SAM" id="MobiDB-lite"/>
    </source>
</evidence>
<keyword evidence="3" id="KW-1185">Reference proteome</keyword>
<feature type="region of interest" description="Disordered" evidence="1">
    <location>
        <begin position="165"/>
        <end position="202"/>
    </location>
</feature>
<feature type="region of interest" description="Disordered" evidence="1">
    <location>
        <begin position="298"/>
        <end position="317"/>
    </location>
</feature>
<comment type="caution">
    <text evidence="2">The sequence shown here is derived from an EMBL/GenBank/DDBJ whole genome shotgun (WGS) entry which is preliminary data.</text>
</comment>
<dbReference type="Proteomes" id="UP000683000">
    <property type="component" value="Unassembled WGS sequence"/>
</dbReference>
<evidence type="ECO:0000313" key="2">
    <source>
        <dbReference type="EMBL" id="KAG6380917.1"/>
    </source>
</evidence>
<evidence type="ECO:0000313" key="3">
    <source>
        <dbReference type="Proteomes" id="UP000683000"/>
    </source>
</evidence>
<organism evidence="2 3">
    <name type="scientific">Boletus reticuloceps</name>
    <dbReference type="NCBI Taxonomy" id="495285"/>
    <lineage>
        <taxon>Eukaryota</taxon>
        <taxon>Fungi</taxon>
        <taxon>Dikarya</taxon>
        <taxon>Basidiomycota</taxon>
        <taxon>Agaricomycotina</taxon>
        <taxon>Agaricomycetes</taxon>
        <taxon>Agaricomycetidae</taxon>
        <taxon>Boletales</taxon>
        <taxon>Boletineae</taxon>
        <taxon>Boletaceae</taxon>
        <taxon>Boletoideae</taxon>
        <taxon>Boletus</taxon>
    </lineage>
</organism>
<dbReference type="EMBL" id="JAGFBS010000002">
    <property type="protein sequence ID" value="KAG6380917.1"/>
    <property type="molecule type" value="Genomic_DNA"/>
</dbReference>
<gene>
    <name evidence="2" type="ORF">JVT61DRAFT_5309</name>
</gene>
<feature type="compositionally biased region" description="Basic and acidic residues" evidence="1">
    <location>
        <begin position="303"/>
        <end position="317"/>
    </location>
</feature>
<dbReference type="AlphaFoldDB" id="A0A8I2Z232"/>
<proteinExistence type="predicted"/>
<feature type="compositionally biased region" description="Basic and acidic residues" evidence="1">
    <location>
        <begin position="183"/>
        <end position="192"/>
    </location>
</feature>
<protein>
    <submittedName>
        <fullName evidence="2">Uncharacterized protein</fullName>
    </submittedName>
</protein>
<reference evidence="2" key="1">
    <citation type="submission" date="2021-03" db="EMBL/GenBank/DDBJ databases">
        <title>Evolutionary innovations through gain and loss of genes in the ectomycorrhizal Boletales.</title>
        <authorList>
            <person name="Wu G."/>
            <person name="Miyauchi S."/>
            <person name="Morin E."/>
            <person name="Yang Z.-L."/>
            <person name="Xu J."/>
            <person name="Martin F.M."/>
        </authorList>
    </citation>
    <scope>NUCLEOTIDE SEQUENCE</scope>
    <source>
        <strain evidence="2">BR01</strain>
    </source>
</reference>